<evidence type="ECO:0000256" key="23">
    <source>
        <dbReference type="ARBA" id="ARBA00022741"/>
    </source>
</evidence>
<evidence type="ECO:0000256" key="4">
    <source>
        <dbReference type="ARBA" id="ARBA00004132"/>
    </source>
</evidence>
<keyword evidence="18" id="KW-0723">Serine/threonine-protein kinase</keyword>
<reference evidence="46" key="2">
    <citation type="submission" date="2021-08" db="EMBL/GenBank/DDBJ databases">
        <authorList>
            <person name="Eriksson T."/>
        </authorList>
    </citation>
    <scope>NUCLEOTIDE SEQUENCE</scope>
    <source>
        <strain evidence="46">Stoneville</strain>
        <tissue evidence="46">Whole head</tissue>
    </source>
</reference>
<keyword evidence="27" id="KW-0460">Magnesium</keyword>
<dbReference type="InterPro" id="IPR055175">
    <property type="entry name" value="ACK/TNK-like_SAM"/>
</dbReference>
<dbReference type="PROSITE" id="PS50011">
    <property type="entry name" value="PROTEIN_KINASE_DOM"/>
    <property type="match status" value="1"/>
</dbReference>
<dbReference type="Gene3D" id="1.10.510.10">
    <property type="entry name" value="Transferase(Phosphotransferase) domain 1"/>
    <property type="match status" value="1"/>
</dbReference>
<dbReference type="InterPro" id="IPR017441">
    <property type="entry name" value="Protein_kinase_ATP_BS"/>
</dbReference>
<evidence type="ECO:0000256" key="16">
    <source>
        <dbReference type="ARBA" id="ARBA00022481"/>
    </source>
</evidence>
<keyword evidence="22" id="KW-0479">Metal-binding</keyword>
<sequence length="3270" mass="372245">MATQEKLLKSLEILKSLSSPNQTFDPSKRKEKIQHCHIVTEAISNSTIKIAPNFHTYLSITIEVLLQLCDDQESDVRMTAGDCLNRIIRALNDGNIGQLSVANSAATEELFVESELTETLRSDIEKWIDQSKLSVMNVTCAKTNELEKSVSAESKSSSVDVSLSQLDNFEYKPSEYVPGAKSHSIGDNLERLTLSDDSSEKSFSYIEDDKHSESAHFQNITVGTFLDNDVPLVYCTRLIVKSFLLSGHNGVCTSDKLVRVSVKSLALTCLSSIIKIYPKVFLLYLDKNCSKALPKNVCHQQIADVMLYEDHQDPQLRGNFRMLLANFIMAVLNENQLTYNQWVEKHCCDDNPARFEMDALIKIIIKGLEDESSNCCRQTIISLNTCLEKIAESPSNIHILPLLNSLPLMAANPYWLVKVTLCELVAKLPYVTIYHITGSNDFQSRIVHDVLFALLQSEDARVRSGAASAIVAIIPHLYCEQFQPKENAVTNKAIRHRNLYLSNLCDTNDGNNLNGKHLVDNMPFPFSEMLRKGCDKVEFSLSKIITKLYNFLLTATSNYFIYGCIETLSLLSNTYPTTVYTNAWNCSKVVGSVEKDKENCNVTLDLFSICVYLLTHSIINYDLTCHLNLLSLSSNLYAGCSLCLLRPTSDAELPSKPWNMFANVKFSKLTEYYLSHMIKLLNILHYVLDDMIPTQPQSKPVLANLSTSSPIKRRKSDLDKKILSPIKTPERDDKDKKDNTRPNTIGTFVHLPHYMRIYDILRQAYTNYKITLESEACGKFSGLLSQTLHSFSVLMELGTLVEFQGIAEEILSYFRYTFTLEASATVECVQQLLKCLFGNNLTANISEVRQEFDSKHHASDSSFGFYYNMNQKLYNNVTTSFNSFKNIHKVECDGDSTLMGYLHRKEMKPPLSVRSSDKILANYIRIFEPMVIKSLKHYTITSDVRLQCKVLQLLNQLIQLRVNYCLLDSEQIFIGFVLKQFEYIEEGQIPFANELIKKIFQFLVQLSYSKQHSKSIITIPKIIQLCDGLMASGQSPLTHCIPALEPIVENIFLTRNKSSTIDSKDLETTRDVVLSMLLRLSEYHEVIDLIVLILDDSKYCSNDPEKWSRWSTQVINVVLPMLRQNKIRLDTAEALVSLRKLMFVLEPSVFQPVDSVLLLLFQEPLTHENWQASYVRRLAKIVIVFLILSPLKEETLISKMNELKADFAPGSIFENCVPTADPLNVLNSVDIFHGISPEVIFVRFLFKVLSLVSRRCVEIGENGGDDFFVEEIAIFLMYCVHVFQSGSHCKIAVYAISNVNVVQLEEISNNFLKMKDYPVLMFLWSYVLTLLNYNDKHFWTKVIDASTASPSINQKMMATGSVILFCDYMNQDVLKSDQVSWFLNNYVHLIVELCDEDPISEFISSIHRNSLTSKIFVDSLMKKRLSPTDPVFVSRILKSVENTHPNHTGVLLKLLLPELLVSRELAISRLVANLASRKIELLLTMSMTEVNEQLQREDLLGVIKKMVGLNLVRKHEALSSLLNKLCTQYYDISPLEFDQKRSVNPDYIKKLQINENWYLAQIRGKCNNKETAQLLCRLNYEELSRFMRNGDFYKGIFKECIQLGLNCTKRDKAEVESPLIKASVECLLDEVRKICDRVPEPHQVYKVQGREASSAESEFSTKLTKLLGDTAFFNLLQEVIPSVNFYVESLPHLPKTQLSDSDVEILVKFSVICLESINYLIDVDNNFNVNYIESAINCSTSILREKNFCCLLNRDSHISWLCSAVNSLQKLVSYLLADKEPLPAIPKYGLQTSIDNIKSAPVGETCYQLYLLVTWLYKIQDSSLTIPNFILKPIKNIIVSISRLPVFNSYVLIPAQVWKSGWSPELLGNFHTQVPPLPIEFLQEIDILEEFIFRITLLGWTSRQQFEETWMCLLSVLCNNFEDKDAVVVQDVVHASSLAVKAITALLVQTLYLPVPGHTNVSKLIHVSRYPPIKNCTLSIEKLRKIQKTLETKHTESSYLPRVINIFKHPNFEKRFQHYSYGQMSVKYLMLATKTVEVEDNCQTSRIWEHKTTLLDNSGLDINSCLQFLLDYYTQLLKNQSTTPLRFLHEIVRSTVIISDLFIDKSQFSWMLEVFLELSKMHTVEDELLHQYLIVGIAKATAVLTPDLETYENIKKLLVQYLKSSFLPSRMACLHGLLYILEGCKLSNITIGGISEEMQIILPCAVEYVQCNLNSNNGILKRSQEHTVLVWTLGFFLIENIDEAHLDPSFVSSTLHVAFTVLLQQKPTNTLQLVLMKALERLIIFKKSVAKNNGKQIMNLALEKIKSENPYISILGMQLLLTYMYTDCAEQLEAVGPQTNPDHLVQTIEKISAIFEHIKRGYVFEIEILCFVLPDILNDFFSPSDILTKVIGEFLSPQQPHPKLLSRVVFRVFERAIEEKQLPLLQDWVVFSLSNFTQSLSVGMATWCLTCFFISASSNEWLHGLELIREILVDVQLVQFLLPIRDDLLITRLEHFDHVKPEDLENIGLSKPGARRLLEAVKKKRTQLKKRNLINKLIPVVANKAATLKKNDEMLTFNDFTSCLIPESDISLSIKLGDGSFGVVKKGEWNSPSGRILPVAVKILKADALTQPGVFEDFIKEVQAMHVLSHPNLIRLYGVVLSQPMKMVTELASLGSLLDYLRKQCQQTPVPMLCEYATQVATGMAYLESKRFLHRDLACRNVLLASVDKIKIGDFGLMRALPQEEDCYVMTEHKKVPFPWCAPESLRSRQFSHASDTWMFGVTVWEMFTFGEDPWMGLIGSEILRKIDKEGERLQQPEACPPAIYSILLQCWLKNPMERPTFAALKDFFRKNKTPVMKAVAGHDEPNKLKIDEGDEIAIIDGSAELYWWKGQNQKTFDIGVFPRCLVDPMRPKQPEDISKPLQNSFIHTGHGSAFGDSWGSPAYIDDMYLRNPMEPPDIIGLQREAKPSPQLCDRKKVVKNTNSLHRKPSDKQFNYRKLTNESSFKMKPQRPPQPKFEASREGVLIDLSPDAVSSTKQSNIDKYESRSVSLLDEPIDVMQEFSDYQTTNAPPPYQQPPSYYNTQLFEQAATDDPFDTSKVFTPEPRKSYSQLSSLYTSNNEVTKVNGYIKSDITNRSINYGVASKPNDIQLATSKGVAATQKEIATPVSIVNNLSLMSLNEVPSNINSNNKDSKFVQDLEKYLMSKSEIPILQPPPQTSKPAKKSEPVLPKVPNETYSNLEESYTKNSRYDTTNVFNKIWYENLTKENGNVKQCKNFADIPPTTRRRFRV</sequence>
<keyword evidence="32" id="KW-0168">Coated pit</keyword>
<evidence type="ECO:0000313" key="46">
    <source>
        <dbReference type="EMBL" id="KAH0811775.1"/>
    </source>
</evidence>
<dbReference type="Pfam" id="PF12372">
    <property type="entry name" value="Htt_N-HEAT"/>
    <property type="match status" value="1"/>
</dbReference>
<evidence type="ECO:0000256" key="27">
    <source>
        <dbReference type="ARBA" id="ARBA00022842"/>
    </source>
</evidence>
<dbReference type="InterPro" id="IPR001452">
    <property type="entry name" value="SH3_domain"/>
</dbReference>
<feature type="repeat" description="HEAT" evidence="40">
    <location>
        <begin position="61"/>
        <end position="99"/>
    </location>
</feature>
<dbReference type="Pfam" id="PF22931">
    <property type="entry name" value="SAM_TNK"/>
    <property type="match status" value="1"/>
</dbReference>
<keyword evidence="25" id="KW-0418">Kinase</keyword>
<comment type="function">
    <text evidence="2">May play a role in microtubule-mediated transport or vesicle function.</text>
</comment>
<dbReference type="PROSITE" id="PS00109">
    <property type="entry name" value="PROTEIN_KINASE_TYR"/>
    <property type="match status" value="1"/>
</dbReference>
<dbReference type="InterPro" id="IPR048411">
    <property type="entry name" value="Htt_N_HEAT_rpt-1"/>
</dbReference>
<evidence type="ECO:0000256" key="25">
    <source>
        <dbReference type="ARBA" id="ARBA00022777"/>
    </source>
</evidence>
<dbReference type="Gene3D" id="4.10.680.10">
    <property type="entry name" value="Cdc42-like binding domain"/>
    <property type="match status" value="1"/>
</dbReference>
<comment type="caution">
    <text evidence="46">The sequence shown here is derived from an EMBL/GenBank/DDBJ whole genome shotgun (WGS) entry which is preliminary data.</text>
</comment>
<dbReference type="GO" id="GO:0030659">
    <property type="term" value="C:cytoplasmic vesicle membrane"/>
    <property type="evidence" value="ECO:0007669"/>
    <property type="project" value="UniProtKB-SubCell"/>
</dbReference>
<evidence type="ECO:0000256" key="6">
    <source>
        <dbReference type="ARBA" id="ARBA00004180"/>
    </source>
</evidence>
<evidence type="ECO:0000256" key="34">
    <source>
        <dbReference type="ARBA" id="ARBA00023329"/>
    </source>
</evidence>
<dbReference type="GO" id="GO:0004715">
    <property type="term" value="F:non-membrane spanning protein tyrosine kinase activity"/>
    <property type="evidence" value="ECO:0007669"/>
    <property type="project" value="UniProtKB-EC"/>
</dbReference>
<dbReference type="GO" id="GO:0005886">
    <property type="term" value="C:plasma membrane"/>
    <property type="evidence" value="ECO:0007669"/>
    <property type="project" value="UniProtKB-SubCell"/>
</dbReference>
<dbReference type="GO" id="GO:0005768">
    <property type="term" value="C:endosome"/>
    <property type="evidence" value="ECO:0007669"/>
    <property type="project" value="UniProtKB-SubCell"/>
</dbReference>
<evidence type="ECO:0000256" key="9">
    <source>
        <dbReference type="ARBA" id="ARBA00004536"/>
    </source>
</evidence>
<keyword evidence="28" id="KW-0832">Ubl conjugation</keyword>
<dbReference type="EMBL" id="JABDTM020026559">
    <property type="protein sequence ID" value="KAH0811775.1"/>
    <property type="molecule type" value="Genomic_DNA"/>
</dbReference>
<name>A0A8J6L8H5_TENMO</name>
<evidence type="ECO:0000256" key="15">
    <source>
        <dbReference type="ARBA" id="ARBA00022475"/>
    </source>
</evidence>
<evidence type="ECO:0000256" key="37">
    <source>
        <dbReference type="ARBA" id="ARBA00060742"/>
    </source>
</evidence>
<evidence type="ECO:0000256" key="28">
    <source>
        <dbReference type="ARBA" id="ARBA00022843"/>
    </source>
</evidence>
<comment type="cofactor">
    <cofactor evidence="1">
        <name>Mg(2+)</name>
        <dbReference type="ChEBI" id="CHEBI:18420"/>
    </cofactor>
</comment>
<evidence type="ECO:0000256" key="24">
    <source>
        <dbReference type="ARBA" id="ARBA00022753"/>
    </source>
</evidence>
<evidence type="ECO:0000259" key="44">
    <source>
        <dbReference type="PROSITE" id="PS50002"/>
    </source>
</evidence>
<dbReference type="InterPro" id="IPR000091">
    <property type="entry name" value="Huntingtin"/>
</dbReference>
<feature type="region of interest" description="Disordered" evidence="43">
    <location>
        <begin position="3187"/>
        <end position="3214"/>
    </location>
</feature>
<evidence type="ECO:0000256" key="2">
    <source>
        <dbReference type="ARBA" id="ARBA00002907"/>
    </source>
</evidence>
<dbReference type="GO" id="GO:0006897">
    <property type="term" value="P:endocytosis"/>
    <property type="evidence" value="ECO:0007669"/>
    <property type="project" value="UniProtKB-KW"/>
</dbReference>
<dbReference type="SMART" id="SM00219">
    <property type="entry name" value="TyrKc"/>
    <property type="match status" value="1"/>
</dbReference>
<keyword evidence="31" id="KW-0829">Tyrosine-protein kinase</keyword>
<dbReference type="Pfam" id="PF07714">
    <property type="entry name" value="PK_Tyr_Ser-Thr"/>
    <property type="match status" value="1"/>
</dbReference>
<keyword evidence="17" id="KW-0963">Cytoplasm</keyword>
<dbReference type="Pfam" id="PF20925">
    <property type="entry name" value="Htt_bridge"/>
    <property type="match status" value="1"/>
</dbReference>
<dbReference type="GO" id="GO:0005912">
    <property type="term" value="C:adherens junction"/>
    <property type="evidence" value="ECO:0007669"/>
    <property type="project" value="UniProtKB-SubCell"/>
</dbReference>
<dbReference type="InterPro" id="IPR021133">
    <property type="entry name" value="HEAT_type_2"/>
</dbReference>
<evidence type="ECO:0000256" key="32">
    <source>
        <dbReference type="ARBA" id="ARBA00023176"/>
    </source>
</evidence>
<evidence type="ECO:0000256" key="12">
    <source>
        <dbReference type="ARBA" id="ARBA00011903"/>
    </source>
</evidence>
<dbReference type="PRINTS" id="PR00109">
    <property type="entry name" value="TYRKINASE"/>
</dbReference>
<dbReference type="InterPro" id="IPR015116">
    <property type="entry name" value="Cdc42-bd-like"/>
</dbReference>
<evidence type="ECO:0000259" key="45">
    <source>
        <dbReference type="PROSITE" id="PS50011"/>
    </source>
</evidence>
<protein>
    <recommendedName>
        <fullName evidence="38">Activated CDC42 kinase 1</fullName>
        <ecNumber evidence="12">2.7.10.2</ecNumber>
        <ecNumber evidence="13">2.7.11.1</ecNumber>
    </recommendedName>
    <alternativeName>
        <fullName evidence="39">Tyrosine kinase non-receptor protein 2</fullName>
    </alternativeName>
</protein>
<dbReference type="Proteomes" id="UP000719412">
    <property type="component" value="Unassembled WGS sequence"/>
</dbReference>
<dbReference type="InterPro" id="IPR011989">
    <property type="entry name" value="ARM-like"/>
</dbReference>
<dbReference type="GO" id="GO:0005905">
    <property type="term" value="C:clathrin-coated pit"/>
    <property type="evidence" value="ECO:0007669"/>
    <property type="project" value="UniProtKB-SubCell"/>
</dbReference>
<evidence type="ECO:0000256" key="18">
    <source>
        <dbReference type="ARBA" id="ARBA00022527"/>
    </source>
</evidence>
<dbReference type="GO" id="GO:0004674">
    <property type="term" value="F:protein serine/threonine kinase activity"/>
    <property type="evidence" value="ECO:0007669"/>
    <property type="project" value="UniProtKB-KW"/>
</dbReference>
<dbReference type="FunFam" id="3.30.200.20:FF:000107">
    <property type="entry name" value="Putative activated CDC42 kinase 1"/>
    <property type="match status" value="1"/>
</dbReference>
<evidence type="ECO:0000256" key="40">
    <source>
        <dbReference type="PROSITE-ProRule" id="PRU00103"/>
    </source>
</evidence>
<feature type="domain" description="SH3" evidence="44">
    <location>
        <begin position="2832"/>
        <end position="2892"/>
    </location>
</feature>
<dbReference type="InterPro" id="IPR008266">
    <property type="entry name" value="Tyr_kinase_AS"/>
</dbReference>
<dbReference type="CDD" id="cd05040">
    <property type="entry name" value="PTKc_Ack_like"/>
    <property type="match status" value="1"/>
</dbReference>
<dbReference type="InterPro" id="IPR048412">
    <property type="entry name" value="Htt_bridge"/>
</dbReference>
<evidence type="ECO:0000256" key="35">
    <source>
        <dbReference type="ARBA" id="ARBA00047899"/>
    </source>
</evidence>
<dbReference type="GO" id="GO:0046872">
    <property type="term" value="F:metal ion binding"/>
    <property type="evidence" value="ECO:0007669"/>
    <property type="project" value="UniProtKB-KW"/>
</dbReference>
<evidence type="ECO:0000256" key="26">
    <source>
        <dbReference type="ARBA" id="ARBA00022840"/>
    </source>
</evidence>
<dbReference type="InterPro" id="IPR001245">
    <property type="entry name" value="Ser-Thr/Tyr_kinase_cat_dom"/>
</dbReference>
<dbReference type="PROSITE" id="PS50077">
    <property type="entry name" value="HEAT_REPEAT"/>
    <property type="match status" value="1"/>
</dbReference>
<accession>A0A8J6L8H5</accession>
<dbReference type="SUPFAM" id="SSF48371">
    <property type="entry name" value="ARM repeat"/>
    <property type="match status" value="1"/>
</dbReference>
<evidence type="ECO:0000256" key="38">
    <source>
        <dbReference type="ARBA" id="ARBA00072244"/>
    </source>
</evidence>
<evidence type="ECO:0000256" key="10">
    <source>
        <dbReference type="ARBA" id="ARBA00004600"/>
    </source>
</evidence>
<keyword evidence="26 42" id="KW-0067">ATP-binding</keyword>
<evidence type="ECO:0000256" key="30">
    <source>
        <dbReference type="ARBA" id="ARBA00023136"/>
    </source>
</evidence>
<dbReference type="Pfam" id="PF20927">
    <property type="entry name" value="Htt_C-HEAT"/>
    <property type="match status" value="3"/>
</dbReference>
<evidence type="ECO:0000256" key="31">
    <source>
        <dbReference type="ARBA" id="ARBA00023137"/>
    </source>
</evidence>
<dbReference type="SUPFAM" id="SSF50044">
    <property type="entry name" value="SH3-domain"/>
    <property type="match status" value="1"/>
</dbReference>
<keyword evidence="21" id="KW-0808">Transferase</keyword>
<dbReference type="PRINTS" id="PR00375">
    <property type="entry name" value="HUNTINGTIN"/>
</dbReference>
<feature type="region of interest" description="Disordered" evidence="43">
    <location>
        <begin position="722"/>
        <end position="742"/>
    </location>
</feature>
<dbReference type="InterPro" id="IPR048413">
    <property type="entry name" value="Htt_C-HEAT_rpt"/>
</dbReference>
<dbReference type="PROSITE" id="PS50002">
    <property type="entry name" value="SH3"/>
    <property type="match status" value="1"/>
</dbReference>
<keyword evidence="34" id="KW-0968">Cytoplasmic vesicle</keyword>
<evidence type="ECO:0000256" key="1">
    <source>
        <dbReference type="ARBA" id="ARBA00001946"/>
    </source>
</evidence>
<dbReference type="InterPro" id="IPR011009">
    <property type="entry name" value="Kinase-like_dom_sf"/>
</dbReference>
<gene>
    <name evidence="46" type="ORF">GEV33_011017</name>
</gene>
<feature type="compositionally biased region" description="Basic and acidic residues" evidence="43">
    <location>
        <begin position="722"/>
        <end position="740"/>
    </location>
</feature>
<dbReference type="GO" id="GO:0005829">
    <property type="term" value="C:cytosol"/>
    <property type="evidence" value="ECO:0007669"/>
    <property type="project" value="UniProtKB-SubCell"/>
</dbReference>
<dbReference type="Gene3D" id="1.25.10.10">
    <property type="entry name" value="Leucine-rich Repeat Variant"/>
    <property type="match status" value="1"/>
</dbReference>
<comment type="catalytic activity">
    <reaction evidence="36">
        <text>L-seryl-[protein] + ATP = O-phospho-L-seryl-[protein] + ADP + H(+)</text>
        <dbReference type="Rhea" id="RHEA:17989"/>
        <dbReference type="Rhea" id="RHEA-COMP:9863"/>
        <dbReference type="Rhea" id="RHEA-COMP:11604"/>
        <dbReference type="ChEBI" id="CHEBI:15378"/>
        <dbReference type="ChEBI" id="CHEBI:29999"/>
        <dbReference type="ChEBI" id="CHEBI:30616"/>
        <dbReference type="ChEBI" id="CHEBI:83421"/>
        <dbReference type="ChEBI" id="CHEBI:456216"/>
        <dbReference type="EC" id="2.7.11.1"/>
    </reaction>
</comment>
<organism evidence="46 47">
    <name type="scientific">Tenebrio molitor</name>
    <name type="common">Yellow mealworm beetle</name>
    <dbReference type="NCBI Taxonomy" id="7067"/>
    <lineage>
        <taxon>Eukaryota</taxon>
        <taxon>Metazoa</taxon>
        <taxon>Ecdysozoa</taxon>
        <taxon>Arthropoda</taxon>
        <taxon>Hexapoda</taxon>
        <taxon>Insecta</taxon>
        <taxon>Pterygota</taxon>
        <taxon>Neoptera</taxon>
        <taxon>Endopterygota</taxon>
        <taxon>Coleoptera</taxon>
        <taxon>Polyphaga</taxon>
        <taxon>Cucujiformia</taxon>
        <taxon>Tenebrionidae</taxon>
        <taxon>Tenebrio</taxon>
    </lineage>
</organism>
<dbReference type="InterPro" id="IPR016024">
    <property type="entry name" value="ARM-type_fold"/>
</dbReference>
<evidence type="ECO:0000256" key="14">
    <source>
        <dbReference type="ARBA" id="ARBA00022443"/>
    </source>
</evidence>
<dbReference type="GO" id="GO:0005634">
    <property type="term" value="C:nucleus"/>
    <property type="evidence" value="ECO:0007669"/>
    <property type="project" value="UniProtKB-SubCell"/>
</dbReference>
<feature type="domain" description="Protein kinase" evidence="45">
    <location>
        <begin position="2570"/>
        <end position="2829"/>
    </location>
</feature>
<evidence type="ECO:0000313" key="47">
    <source>
        <dbReference type="Proteomes" id="UP000719412"/>
    </source>
</evidence>
<dbReference type="GO" id="GO:0005524">
    <property type="term" value="F:ATP binding"/>
    <property type="evidence" value="ECO:0007669"/>
    <property type="project" value="UniProtKB-UniRule"/>
</dbReference>
<keyword evidence="33" id="KW-0539">Nucleus</keyword>
<dbReference type="Gene3D" id="3.30.200.20">
    <property type="entry name" value="Phosphorylase Kinase, domain 1"/>
    <property type="match status" value="1"/>
</dbReference>
<keyword evidence="47" id="KW-1185">Reference proteome</keyword>
<keyword evidence="29" id="KW-0965">Cell junction</keyword>
<dbReference type="PANTHER" id="PTHR10170">
    <property type="entry name" value="HUNTINGTON DISEASE PROTEIN"/>
    <property type="match status" value="1"/>
</dbReference>
<dbReference type="SUPFAM" id="SSF56112">
    <property type="entry name" value="Protein kinase-like (PK-like)"/>
    <property type="match status" value="1"/>
</dbReference>
<dbReference type="InterPro" id="IPR036028">
    <property type="entry name" value="SH3-like_dom_sf"/>
</dbReference>
<dbReference type="GO" id="GO:0030136">
    <property type="term" value="C:clathrin-coated vesicle"/>
    <property type="evidence" value="ECO:0007669"/>
    <property type="project" value="UniProtKB-SubCell"/>
</dbReference>
<keyword evidence="15" id="KW-1003">Cell membrane</keyword>
<keyword evidence="23 42" id="KW-0547">Nucleotide-binding</keyword>
<dbReference type="InterPro" id="IPR049587">
    <property type="entry name" value="TNK-like_SAM"/>
</dbReference>
<feature type="binding site" evidence="42">
    <location>
        <position position="2602"/>
    </location>
    <ligand>
        <name>ATP</name>
        <dbReference type="ChEBI" id="CHEBI:30616"/>
    </ligand>
</feature>
<keyword evidence="16" id="KW-0488">Methylation</keyword>
<dbReference type="FunFam" id="4.10.680.10:FF:000001">
    <property type="entry name" value="activated CDC42 kinase 1 isoform X1"/>
    <property type="match status" value="1"/>
</dbReference>
<evidence type="ECO:0000256" key="42">
    <source>
        <dbReference type="PROSITE-ProRule" id="PRU10141"/>
    </source>
</evidence>
<evidence type="ECO:0000256" key="41">
    <source>
        <dbReference type="PROSITE-ProRule" id="PRU00192"/>
    </source>
</evidence>
<dbReference type="InterPro" id="IPR037085">
    <property type="entry name" value="Cdc42-bd-like_dom_sf"/>
</dbReference>
<evidence type="ECO:0000256" key="39">
    <source>
        <dbReference type="ARBA" id="ARBA00077194"/>
    </source>
</evidence>
<evidence type="ECO:0000256" key="3">
    <source>
        <dbReference type="ARBA" id="ARBA00004123"/>
    </source>
</evidence>
<comment type="subcellular location">
    <subcellularLocation>
        <location evidence="9">Cell junction</location>
        <location evidence="9">Adherens junction</location>
    </subcellularLocation>
    <subcellularLocation>
        <location evidence="7">Cell membrane</location>
    </subcellularLocation>
    <subcellularLocation>
        <location evidence="8">Cytoplasm</location>
        <location evidence="8">Cytosol</location>
    </subcellularLocation>
    <subcellularLocation>
        <location evidence="6">Cytoplasmic vesicle membrane</location>
        <topology evidence="6">Peripheral membrane protein</topology>
        <orientation evidence="6">Cytoplasmic side</orientation>
    </subcellularLocation>
    <subcellularLocation>
        <location evidence="4">Cytoplasmic vesicle</location>
        <location evidence="4">Clathrin-coated vesicle</location>
    </subcellularLocation>
    <subcellularLocation>
        <location evidence="5">Endosome</location>
    </subcellularLocation>
    <subcellularLocation>
        <location evidence="10">Membrane</location>
        <location evidence="10">Clathrin-coated pit</location>
    </subcellularLocation>
    <subcellularLocation>
        <location evidence="3">Nucleus</location>
    </subcellularLocation>
</comment>
<dbReference type="PANTHER" id="PTHR10170:SF10">
    <property type="entry name" value="HUNTINGTIN"/>
    <property type="match status" value="1"/>
</dbReference>
<dbReference type="InterPro" id="IPR000719">
    <property type="entry name" value="Prot_kinase_dom"/>
</dbReference>
<dbReference type="Pfam" id="PF20926">
    <property type="entry name" value="Htt_N-HEAT_1"/>
    <property type="match status" value="1"/>
</dbReference>
<evidence type="ECO:0000256" key="17">
    <source>
        <dbReference type="ARBA" id="ARBA00022490"/>
    </source>
</evidence>
<keyword evidence="24" id="KW-0967">Endosome</keyword>
<dbReference type="EC" id="2.7.11.1" evidence="13"/>
<evidence type="ECO:0000256" key="5">
    <source>
        <dbReference type="ARBA" id="ARBA00004177"/>
    </source>
</evidence>
<keyword evidence="14 41" id="KW-0728">SH3 domain</keyword>
<dbReference type="PROSITE" id="PS00107">
    <property type="entry name" value="PROTEIN_KINASE_ATP"/>
    <property type="match status" value="1"/>
</dbReference>
<dbReference type="InterPro" id="IPR028426">
    <property type="entry name" value="Huntingtin_fam"/>
</dbReference>
<reference evidence="46" key="1">
    <citation type="journal article" date="2020" name="J Insects Food Feed">
        <title>The yellow mealworm (Tenebrio molitor) genome: a resource for the emerging insects as food and feed industry.</title>
        <authorList>
            <person name="Eriksson T."/>
            <person name="Andere A."/>
            <person name="Kelstrup H."/>
            <person name="Emery V."/>
            <person name="Picard C."/>
        </authorList>
    </citation>
    <scope>NUCLEOTIDE SEQUENCE</scope>
    <source>
        <strain evidence="46">Stoneville</strain>
        <tissue evidence="46">Whole head</tissue>
    </source>
</reference>
<evidence type="ECO:0000256" key="11">
    <source>
        <dbReference type="ARBA" id="ARBA00007153"/>
    </source>
</evidence>
<evidence type="ECO:0000256" key="29">
    <source>
        <dbReference type="ARBA" id="ARBA00022949"/>
    </source>
</evidence>
<evidence type="ECO:0000256" key="20">
    <source>
        <dbReference type="ARBA" id="ARBA00022583"/>
    </source>
</evidence>
<dbReference type="EC" id="2.7.10.2" evidence="12"/>
<dbReference type="InterPro" id="IPR024613">
    <property type="entry name" value="Huntingtin_N_HEAT_rpt-2"/>
</dbReference>
<dbReference type="CDD" id="cd09539">
    <property type="entry name" value="SAM_TNK-like"/>
    <property type="match status" value="1"/>
</dbReference>
<keyword evidence="20" id="KW-0254">Endocytosis</keyword>
<keyword evidence="30" id="KW-0472">Membrane</keyword>
<evidence type="ECO:0000256" key="21">
    <source>
        <dbReference type="ARBA" id="ARBA00022679"/>
    </source>
</evidence>
<evidence type="ECO:0000256" key="36">
    <source>
        <dbReference type="ARBA" id="ARBA00048679"/>
    </source>
</evidence>
<evidence type="ECO:0000256" key="33">
    <source>
        <dbReference type="ARBA" id="ARBA00023242"/>
    </source>
</evidence>
<dbReference type="Pfam" id="PF09027">
    <property type="entry name" value="GTPase_binding"/>
    <property type="match status" value="1"/>
</dbReference>
<dbReference type="InterPro" id="IPR020635">
    <property type="entry name" value="Tyr_kinase_cat_dom"/>
</dbReference>
<comment type="similarity">
    <text evidence="37">Belongs to the protein kinase superfamily. Tyr protein kinase family.</text>
</comment>
<evidence type="ECO:0000256" key="22">
    <source>
        <dbReference type="ARBA" id="ARBA00022723"/>
    </source>
</evidence>
<comment type="catalytic activity">
    <reaction evidence="35">
        <text>L-threonyl-[protein] + ATP = O-phospho-L-threonyl-[protein] + ADP + H(+)</text>
        <dbReference type="Rhea" id="RHEA:46608"/>
        <dbReference type="Rhea" id="RHEA-COMP:11060"/>
        <dbReference type="Rhea" id="RHEA-COMP:11605"/>
        <dbReference type="ChEBI" id="CHEBI:15378"/>
        <dbReference type="ChEBI" id="CHEBI:30013"/>
        <dbReference type="ChEBI" id="CHEBI:30616"/>
        <dbReference type="ChEBI" id="CHEBI:61977"/>
        <dbReference type="ChEBI" id="CHEBI:456216"/>
        <dbReference type="EC" id="2.7.11.1"/>
    </reaction>
</comment>
<evidence type="ECO:0000256" key="19">
    <source>
        <dbReference type="ARBA" id="ARBA00022553"/>
    </source>
</evidence>
<evidence type="ECO:0000256" key="13">
    <source>
        <dbReference type="ARBA" id="ARBA00012513"/>
    </source>
</evidence>
<evidence type="ECO:0000256" key="8">
    <source>
        <dbReference type="ARBA" id="ARBA00004514"/>
    </source>
</evidence>
<comment type="similarity">
    <text evidence="11">Belongs to the huntingtin family.</text>
</comment>
<evidence type="ECO:0000256" key="43">
    <source>
        <dbReference type="SAM" id="MobiDB-lite"/>
    </source>
</evidence>
<dbReference type="FunFam" id="1.10.510.10:FF:000080">
    <property type="entry name" value="Putative activated CDC42 kinase 1"/>
    <property type="match status" value="1"/>
</dbReference>
<keyword evidence="19" id="KW-0597">Phosphoprotein</keyword>
<proteinExistence type="inferred from homology"/>
<evidence type="ECO:0000256" key="7">
    <source>
        <dbReference type="ARBA" id="ARBA00004236"/>
    </source>
</evidence>